<evidence type="ECO:0000313" key="3">
    <source>
        <dbReference type="Proteomes" id="UP000768462"/>
    </source>
</evidence>
<evidence type="ECO:0000313" key="2">
    <source>
        <dbReference type="EMBL" id="MBE6061897.1"/>
    </source>
</evidence>
<evidence type="ECO:0000259" key="1">
    <source>
        <dbReference type="Pfam" id="PF10593"/>
    </source>
</evidence>
<feature type="domain" description="Putative endonuclease Z1" evidence="1">
    <location>
        <begin position="428"/>
        <end position="664"/>
    </location>
</feature>
<accession>A0A927WDR1</accession>
<comment type="caution">
    <text evidence="2">The sequence shown here is derived from an EMBL/GenBank/DDBJ whole genome shotgun (WGS) entry which is preliminary data.</text>
</comment>
<reference evidence="2" key="1">
    <citation type="submission" date="2019-04" db="EMBL/GenBank/DDBJ databases">
        <title>Evolution of Biomass-Degrading Anaerobic Consortia Revealed by Metagenomics.</title>
        <authorList>
            <person name="Peng X."/>
        </authorList>
    </citation>
    <scope>NUCLEOTIDE SEQUENCE</scope>
    <source>
        <strain evidence="2">SIG254</strain>
    </source>
</reference>
<dbReference type="InterPro" id="IPR018310">
    <property type="entry name" value="Put_endonuclease_Z1-dom"/>
</dbReference>
<protein>
    <submittedName>
        <fullName evidence="2">Endonuclease</fullName>
    </submittedName>
</protein>
<proteinExistence type="predicted"/>
<dbReference type="Pfam" id="PF10593">
    <property type="entry name" value="Z1"/>
    <property type="match status" value="1"/>
</dbReference>
<keyword evidence="2" id="KW-0540">Nuclease</keyword>
<dbReference type="Proteomes" id="UP000768462">
    <property type="component" value="Unassembled WGS sequence"/>
</dbReference>
<keyword evidence="2" id="KW-0378">Hydrolase</keyword>
<dbReference type="AlphaFoldDB" id="A0A927WDR1"/>
<gene>
    <name evidence="2" type="ORF">E7215_17300</name>
</gene>
<sequence>MDRDAIARIAVEYCWSMMEKTSAFEECAAKTIEFVRSSLPGGSEIEARWLKDHLKLSITQEVSEYVMLQGEDQEQKEKWWSEQKGKNLLGHWSRWTRYLKNVKKWSPAVVDSLDRTTDKILDAVDDPKRSALLSDRRGLVLGYVQSGKTAHYTGLINKALDAGFQLIIVLSGMHDSLRIQTQTRLDEEVLGFETSIDVLLKNGMVGKLIGVGELSYPSELKLRTYTTRDPKGDFNKVRANKIEDLEGRPSVFIVKKNATVLKNLYQFFRTGNLTKAHLLKQGKAVIANISMLMIDDEADQASVNTKAISDEDGNILPEYEPSRINAEIRRIYNLFSNKAYVGYTATPYANIFIHDEAETEKYGSELFPKDFILCLPKPSNYIGPAEFFGLNRDDGETMRLIREVYYDPQFVPAKVKKGFVPEKLPETLVDAIGAFLIASSIRFARGQENEHMSMLIHAARFTDIHYEIKDLVVGKVQDIKNRLRYEDEEDPKSFCARLKALWEDDFLETSHHMYENFNDLAGDCKMPDWLTVYSGIKRVLNKLEVLAVNGISEDELKYKDYDQGRIIIAVGGDKLSRGLTLEGLSTSYFLRSSTFYDTLMQMGRWFGYRPGYLDLCRLYTTPTLSEWFAHIAVATEELRSELFDMEQLEASPKDYGLKIRTHSELFIAAKNKMQAAYEMQDDYSNSVSETTKFELDDEDFFRVNQSATDHFIRQLGAPDQDYLRKKRPKKYSKSSSIPKHYFWEHVDGFSICSFLSEYKTARNAPRANNSRLREYISKQMAKGGLTDWTVCLINAGDDESRENKGFDIGGLPIARGVKRSRGVRSEKKGSKAFGRLLSQDHEYIDFNDEQMKKVAELRSKAIAGKGIRSKIIKDSAGFDWECATFIRRKLRSSQPEHGLLLIYPIEKGDSAFLHLAEDIVPIGIGLVFPQSHEATPVSYMANNVFHAMEEEDEQE</sequence>
<dbReference type="EMBL" id="SVCM01000210">
    <property type="protein sequence ID" value="MBE6061897.1"/>
    <property type="molecule type" value="Genomic_DNA"/>
</dbReference>
<name>A0A927WDR1_9CLOT</name>
<dbReference type="GO" id="GO:0004519">
    <property type="term" value="F:endonuclease activity"/>
    <property type="evidence" value="ECO:0007669"/>
    <property type="project" value="UniProtKB-KW"/>
</dbReference>
<keyword evidence="2" id="KW-0255">Endonuclease</keyword>
<organism evidence="2 3">
    <name type="scientific">Clostridium sulfidigenes</name>
    <dbReference type="NCBI Taxonomy" id="318464"/>
    <lineage>
        <taxon>Bacteria</taxon>
        <taxon>Bacillati</taxon>
        <taxon>Bacillota</taxon>
        <taxon>Clostridia</taxon>
        <taxon>Eubacteriales</taxon>
        <taxon>Clostridiaceae</taxon>
        <taxon>Clostridium</taxon>
    </lineage>
</organism>